<proteinExistence type="predicted"/>
<gene>
    <name evidence="1" type="ORF">SAMN04488121_103891</name>
</gene>
<evidence type="ECO:0000313" key="1">
    <source>
        <dbReference type="EMBL" id="SDG22947.1"/>
    </source>
</evidence>
<dbReference type="PROSITE" id="PS51257">
    <property type="entry name" value="PROKAR_LIPOPROTEIN"/>
    <property type="match status" value="1"/>
</dbReference>
<dbReference type="EMBL" id="FNBN01000003">
    <property type="protein sequence ID" value="SDG22947.1"/>
    <property type="molecule type" value="Genomic_DNA"/>
</dbReference>
<accession>A0A1G7SIQ4</accession>
<reference evidence="1 2" key="1">
    <citation type="submission" date="2016-10" db="EMBL/GenBank/DDBJ databases">
        <authorList>
            <person name="de Groot N.N."/>
        </authorList>
    </citation>
    <scope>NUCLEOTIDE SEQUENCE [LARGE SCALE GENOMIC DNA]</scope>
    <source>
        <strain evidence="1 2">DSM 527</strain>
    </source>
</reference>
<sequence>MKFRPKLSVNLLFICIILTTVYSCNKNMASISNMEINAKITEARALIAQRSKYGKNDEKFRILTLHWEKAHTLTEEGDKEFLVVPTENLNTIVLKNGQTFRRFVVFTYLRDKLMNAAITEIIGDIAYLDMNTDFLISNNYRKQITGFTGFIKRYDINYDDLYPGLFYENGVQVSRNSTILSNRRPGEKNAKGGPLLRAPDGAIIGGYYVDTYLLTIYPNGTQTKEFISQQYITAHHQTEEYPSGGGGAYDQAIMTDMFARSVKK</sequence>
<dbReference type="AlphaFoldDB" id="A0A1G7SIQ4"/>
<name>A0A1G7SIQ4_CHIFI</name>
<protein>
    <submittedName>
        <fullName evidence="1">Uncharacterized protein</fullName>
    </submittedName>
</protein>
<dbReference type="Proteomes" id="UP000199045">
    <property type="component" value="Unassembled WGS sequence"/>
</dbReference>
<organism evidence="1 2">
    <name type="scientific">Chitinophaga filiformis</name>
    <name type="common">Myxococcus filiformis</name>
    <name type="synonym">Flexibacter filiformis</name>
    <dbReference type="NCBI Taxonomy" id="104663"/>
    <lineage>
        <taxon>Bacteria</taxon>
        <taxon>Pseudomonadati</taxon>
        <taxon>Bacteroidota</taxon>
        <taxon>Chitinophagia</taxon>
        <taxon>Chitinophagales</taxon>
        <taxon>Chitinophagaceae</taxon>
        <taxon>Chitinophaga</taxon>
    </lineage>
</organism>
<evidence type="ECO:0000313" key="2">
    <source>
        <dbReference type="Proteomes" id="UP000199045"/>
    </source>
</evidence>